<gene>
    <name evidence="2" type="ORF">SAMN05444959_101290</name>
</gene>
<evidence type="ECO:0000313" key="2">
    <source>
        <dbReference type="EMBL" id="SNT68730.1"/>
    </source>
</evidence>
<feature type="domain" description="Putative DNA-binding" evidence="1">
    <location>
        <begin position="8"/>
        <end position="96"/>
    </location>
</feature>
<dbReference type="InterPro" id="IPR044922">
    <property type="entry name" value="DUF2063_N_sf"/>
</dbReference>
<keyword evidence="2" id="KW-0238">DNA-binding</keyword>
<dbReference type="InterPro" id="IPR018640">
    <property type="entry name" value="DUF2063"/>
</dbReference>
<dbReference type="Proteomes" id="UP000198307">
    <property type="component" value="Unassembled WGS sequence"/>
</dbReference>
<dbReference type="RefSeq" id="WP_089342628.1">
    <property type="nucleotide sequence ID" value="NZ_CP067129.1"/>
</dbReference>
<proteinExistence type="predicted"/>
<keyword evidence="3" id="KW-1185">Reference proteome</keyword>
<dbReference type="Pfam" id="PF09836">
    <property type="entry name" value="DUF2063"/>
    <property type="match status" value="1"/>
</dbReference>
<dbReference type="OrthoDB" id="4146344at2"/>
<dbReference type="Gene3D" id="1.10.150.690">
    <property type="entry name" value="DUF2063"/>
    <property type="match status" value="1"/>
</dbReference>
<evidence type="ECO:0000259" key="1">
    <source>
        <dbReference type="Pfam" id="PF09836"/>
    </source>
</evidence>
<sequence length="240" mass="26357">MPPHSDFTQTFRQALSGGDIPDFVTATDPDEAAQRFAVYRNNVAHSLREALARRFPVIRRLVGAEFFDAMAGEFIAAHPPGSPVLQEWGGDFAGFLGLFPPVSGLPYLPDVARVEWARGRAYHAADLLPLPAEQLRDDQPLHLHPSVKILRSSYPVVSIWQANQSGQDGRLRAGGAEIALIWRKADFDVPVERLSPQDADFITGLLQGKTLGLAASDRDPVPMLTLLLRDGLICKKETTQ</sequence>
<organism evidence="2 3">
    <name type="scientific">Paracoccus seriniphilus</name>
    <dbReference type="NCBI Taxonomy" id="184748"/>
    <lineage>
        <taxon>Bacteria</taxon>
        <taxon>Pseudomonadati</taxon>
        <taxon>Pseudomonadota</taxon>
        <taxon>Alphaproteobacteria</taxon>
        <taxon>Rhodobacterales</taxon>
        <taxon>Paracoccaceae</taxon>
        <taxon>Paracoccus</taxon>
    </lineage>
</organism>
<accession>A0A239PMH9</accession>
<protein>
    <submittedName>
        <fullName evidence="2">Putative DNA-binding domain-containing protein</fullName>
    </submittedName>
</protein>
<evidence type="ECO:0000313" key="3">
    <source>
        <dbReference type="Proteomes" id="UP000198307"/>
    </source>
</evidence>
<name>A0A239PMH9_9RHOB</name>
<reference evidence="2 3" key="1">
    <citation type="submission" date="2017-07" db="EMBL/GenBank/DDBJ databases">
        <authorList>
            <person name="Sun Z.S."/>
            <person name="Albrecht U."/>
            <person name="Echele G."/>
            <person name="Lee C.C."/>
        </authorList>
    </citation>
    <scope>NUCLEOTIDE SEQUENCE [LARGE SCALE GENOMIC DNA]</scope>
    <source>
        <strain evidence="2 3">DSM 14827</strain>
    </source>
</reference>
<dbReference type="GO" id="GO:0003677">
    <property type="term" value="F:DNA binding"/>
    <property type="evidence" value="ECO:0007669"/>
    <property type="project" value="UniProtKB-KW"/>
</dbReference>
<dbReference type="AlphaFoldDB" id="A0A239PMH9"/>
<dbReference type="EMBL" id="FZQB01000001">
    <property type="protein sequence ID" value="SNT68730.1"/>
    <property type="molecule type" value="Genomic_DNA"/>
</dbReference>